<dbReference type="STRING" id="1121279.SAMN02745887_00711"/>
<dbReference type="EMBL" id="FPKR01000002">
    <property type="protein sequence ID" value="SFZ72757.1"/>
    <property type="molecule type" value="Genomic_DNA"/>
</dbReference>
<dbReference type="Pfam" id="PF07793">
    <property type="entry name" value="DUF1631"/>
    <property type="match status" value="1"/>
</dbReference>
<sequence>MDRNDLLTATRVEFLRAFAKSFSELLPQSIDRLFARADQARSSREQRSLLDARAVLQTRGEEVLRVANQSMEQLLNRSFRTAYSTFRPQFQATSGGLASLSLVDTSSFEGELKVDDITLRYRNAADEQLRDLNIRMAILFEQDDIKERENPFRPYLFSRCVINSVEALALSQELADALIGQFRDDLTEHVVAIYTRLNALLADHGIAAQLRLQAVRNPNYTHSQVPQEGLSAEIRADDEAYLQQVGFGRPAEPARASPAMPRGGSAPAAAMPNGMPDRAEQLLSWVRQSSSGGGFAPMPSSDGGWADGGGLDDGWSAEAALAAPTTAKPGGGVQGRRGWLSGMQAVGSSLREFFSPASPARPTPANSPLASAVQGLQQNSPAASELQAADGSLRNLILEMRPGLGGMVSDVSEEMTIDIVAMLFEFILRDNQVPAEVRAQLGRLQFLVLKVALQDPTLLTQRHHPARMLVNRIGSISLGLQQAGAHSERVIKEIQQIIERLLAEESPQLFATMLDEFDAFIARELRAADEQVERAVRVLESAESHTLRFARTSAGLGDALAGLTLDPYLHDFLLNGWAQAIERADRQDSAAATRYRQMVPDLIWSIAPKSSKEERSQLLAQIPLLLGSLRQGLALTGWSAEQQQELLAWLIDAHTHALRTSAQSFAVPSLADMRARFQSFVGGQDSEPISMPKRPALDRRMLDEAINEIEAELNLIERVLATEDSPAIEEPALFVEDEVEGASLEYAAAASGDVLDRLRSGVAIEINLNGKPSRAHLNWISPTASSLVLSIDGDDKPSALSVRLFLRLLENGRAHFLEAAPLFERAVQSLLQSADRMDRLDPHAAARLGASA</sequence>
<accession>A0A1K2H8V3</accession>
<proteinExistence type="predicted"/>
<dbReference type="Proteomes" id="UP000186513">
    <property type="component" value="Unassembled WGS sequence"/>
</dbReference>
<dbReference type="AlphaFoldDB" id="A0A1K2H8V3"/>
<keyword evidence="2" id="KW-1185">Reference proteome</keyword>
<dbReference type="InterPro" id="IPR012434">
    <property type="entry name" value="DUF1631"/>
</dbReference>
<evidence type="ECO:0000313" key="2">
    <source>
        <dbReference type="Proteomes" id="UP000186513"/>
    </source>
</evidence>
<protein>
    <recommendedName>
        <fullName evidence="3">Thymidine phosphorylase</fullName>
    </recommendedName>
</protein>
<evidence type="ECO:0008006" key="3">
    <source>
        <dbReference type="Google" id="ProtNLM"/>
    </source>
</evidence>
<dbReference type="OrthoDB" id="8571923at2"/>
<name>A0A1K2H8V3_9NEIS</name>
<dbReference type="RefSeq" id="WP_072427240.1">
    <property type="nucleotide sequence ID" value="NZ_FPKR01000002.1"/>
</dbReference>
<gene>
    <name evidence="1" type="ORF">SAMN02745887_00711</name>
</gene>
<organism evidence="1 2">
    <name type="scientific">Chitinimonas taiwanensis DSM 18899</name>
    <dbReference type="NCBI Taxonomy" id="1121279"/>
    <lineage>
        <taxon>Bacteria</taxon>
        <taxon>Pseudomonadati</taxon>
        <taxon>Pseudomonadota</taxon>
        <taxon>Betaproteobacteria</taxon>
        <taxon>Neisseriales</taxon>
        <taxon>Chitinibacteraceae</taxon>
        <taxon>Chitinimonas</taxon>
    </lineage>
</organism>
<reference evidence="1 2" key="1">
    <citation type="submission" date="2016-11" db="EMBL/GenBank/DDBJ databases">
        <authorList>
            <person name="Jaros S."/>
            <person name="Januszkiewicz K."/>
            <person name="Wedrychowicz H."/>
        </authorList>
    </citation>
    <scope>NUCLEOTIDE SEQUENCE [LARGE SCALE GENOMIC DNA]</scope>
    <source>
        <strain evidence="1 2">DSM 18899</strain>
    </source>
</reference>
<evidence type="ECO:0000313" key="1">
    <source>
        <dbReference type="EMBL" id="SFZ72757.1"/>
    </source>
</evidence>